<evidence type="ECO:0000256" key="2">
    <source>
        <dbReference type="SAM" id="Phobius"/>
    </source>
</evidence>
<keyword evidence="2" id="KW-0812">Transmembrane</keyword>
<dbReference type="RefSeq" id="WP_185991271.1">
    <property type="nucleotide sequence ID" value="NZ_JACCAE010000001.1"/>
</dbReference>
<comment type="caution">
    <text evidence="3">The sequence shown here is derived from an EMBL/GenBank/DDBJ whole genome shotgun (WGS) entry which is preliminary data.</text>
</comment>
<accession>A0A852VXG3</accession>
<keyword evidence="2" id="KW-1133">Transmembrane helix</keyword>
<feature type="compositionally biased region" description="Polar residues" evidence="1">
    <location>
        <begin position="87"/>
        <end position="97"/>
    </location>
</feature>
<evidence type="ECO:0000313" key="3">
    <source>
        <dbReference type="EMBL" id="NYF98465.1"/>
    </source>
</evidence>
<protein>
    <submittedName>
        <fullName evidence="3">Uncharacterized protein</fullName>
    </submittedName>
</protein>
<feature type="transmembrane region" description="Helical" evidence="2">
    <location>
        <begin position="53"/>
        <end position="72"/>
    </location>
</feature>
<feature type="transmembrane region" description="Helical" evidence="2">
    <location>
        <begin position="27"/>
        <end position="47"/>
    </location>
</feature>
<dbReference type="Proteomes" id="UP000554054">
    <property type="component" value="Unassembled WGS sequence"/>
</dbReference>
<organism evidence="3 4">
    <name type="scientific">Janibacter cremeus</name>
    <dbReference type="NCBI Taxonomy" id="1285192"/>
    <lineage>
        <taxon>Bacteria</taxon>
        <taxon>Bacillati</taxon>
        <taxon>Actinomycetota</taxon>
        <taxon>Actinomycetes</taxon>
        <taxon>Micrococcales</taxon>
        <taxon>Intrasporangiaceae</taxon>
        <taxon>Janibacter</taxon>
    </lineage>
</organism>
<evidence type="ECO:0000256" key="1">
    <source>
        <dbReference type="SAM" id="MobiDB-lite"/>
    </source>
</evidence>
<sequence length="97" mass="9895">MSKHPRLPHPPTGPHSVEELGHAQNPAWWTVMAIGILSGGVGTLGVLLLNPTLGIIAAILAVVTIVVGVVMAKMGMGSYSYGKGGDSATNSESIGIH</sequence>
<name>A0A852VXG3_9MICO</name>
<keyword evidence="2" id="KW-0472">Membrane</keyword>
<gene>
    <name evidence="3" type="ORF">BJY20_001857</name>
</gene>
<reference evidence="3 4" key="1">
    <citation type="submission" date="2020-07" db="EMBL/GenBank/DDBJ databases">
        <title>Sequencing the genomes of 1000 actinobacteria strains.</title>
        <authorList>
            <person name="Klenk H.-P."/>
        </authorList>
    </citation>
    <scope>NUCLEOTIDE SEQUENCE [LARGE SCALE GENOMIC DNA]</scope>
    <source>
        <strain evidence="3 4">DSM 26154</strain>
    </source>
</reference>
<feature type="region of interest" description="Disordered" evidence="1">
    <location>
        <begin position="78"/>
        <end position="97"/>
    </location>
</feature>
<keyword evidence="4" id="KW-1185">Reference proteome</keyword>
<proteinExistence type="predicted"/>
<dbReference type="EMBL" id="JACCAE010000001">
    <property type="protein sequence ID" value="NYF98465.1"/>
    <property type="molecule type" value="Genomic_DNA"/>
</dbReference>
<evidence type="ECO:0000313" key="4">
    <source>
        <dbReference type="Proteomes" id="UP000554054"/>
    </source>
</evidence>
<dbReference type="AlphaFoldDB" id="A0A852VXG3"/>